<dbReference type="EMBL" id="JBEUKS010000005">
    <property type="protein sequence ID" value="MFC1439975.1"/>
    <property type="molecule type" value="Genomic_DNA"/>
</dbReference>
<organism evidence="5 6">
    <name type="scientific">Streptacidiphilus jeojiensis</name>
    <dbReference type="NCBI Taxonomy" id="3229225"/>
    <lineage>
        <taxon>Bacteria</taxon>
        <taxon>Bacillati</taxon>
        <taxon>Actinomycetota</taxon>
        <taxon>Actinomycetes</taxon>
        <taxon>Kitasatosporales</taxon>
        <taxon>Streptomycetaceae</taxon>
        <taxon>Streptacidiphilus</taxon>
    </lineage>
</organism>
<keyword evidence="6" id="KW-1185">Reference proteome</keyword>
<dbReference type="PRINTS" id="PR00080">
    <property type="entry name" value="SDRFAMILY"/>
</dbReference>
<evidence type="ECO:0000256" key="1">
    <source>
        <dbReference type="ARBA" id="ARBA00006484"/>
    </source>
</evidence>
<dbReference type="Proteomes" id="UP001592581">
    <property type="component" value="Unassembled WGS sequence"/>
</dbReference>
<dbReference type="Gene3D" id="3.40.50.720">
    <property type="entry name" value="NAD(P)-binding Rossmann-like Domain"/>
    <property type="match status" value="1"/>
</dbReference>
<evidence type="ECO:0000256" key="2">
    <source>
        <dbReference type="ARBA" id="ARBA00023002"/>
    </source>
</evidence>
<comment type="caution">
    <text evidence="5">The sequence shown here is derived from an EMBL/GenBank/DDBJ whole genome shotgun (WGS) entry which is preliminary data.</text>
</comment>
<dbReference type="InterPro" id="IPR002347">
    <property type="entry name" value="SDR_fam"/>
</dbReference>
<protein>
    <submittedName>
        <fullName evidence="5">SDR family NAD(P)-dependent oxidoreductase</fullName>
    </submittedName>
</protein>
<dbReference type="PRINTS" id="PR00081">
    <property type="entry name" value="GDHRDH"/>
</dbReference>
<sequence length="276" mass="29427">METSRAVLVTGCSSGIGRASALALVRAGLPTWASARDTAALTELEAEGCRVLRLDVTDEESRVRAVRAVEAEHGVVGALVNNAGYAQVGPVEEVPLEALRRQFETNVFGLVRLCQLVLPGMRAQRSGTIVNLGSGAGLVTPPASSAYAMTKYALESLSDALRLETRAFGIRVALLEPGAVRTGFVSALTATTPRGDSPGPYDTLMRNAIALAERDGNSDRSLAPEDVARAVVHAVTSRRARTRYRIGSQARLAPPVRRALGDRLWDRLLEQVCPTQ</sequence>
<name>A0ABV6XNZ1_9ACTN</name>
<dbReference type="InterPro" id="IPR036291">
    <property type="entry name" value="NAD(P)-bd_dom_sf"/>
</dbReference>
<dbReference type="PROSITE" id="PS00061">
    <property type="entry name" value="ADH_SHORT"/>
    <property type="match status" value="1"/>
</dbReference>
<dbReference type="Pfam" id="PF00106">
    <property type="entry name" value="adh_short"/>
    <property type="match status" value="1"/>
</dbReference>
<dbReference type="InterPro" id="IPR020904">
    <property type="entry name" value="Sc_DH/Rdtase_CS"/>
</dbReference>
<dbReference type="SMART" id="SM00822">
    <property type="entry name" value="PKS_KR"/>
    <property type="match status" value="1"/>
</dbReference>
<dbReference type="InterPro" id="IPR057326">
    <property type="entry name" value="KR_dom"/>
</dbReference>
<accession>A0ABV6XNZ1</accession>
<reference evidence="5 6" key="1">
    <citation type="submission" date="2024-06" db="EMBL/GenBank/DDBJ databases">
        <authorList>
            <person name="Lee S.D."/>
        </authorList>
    </citation>
    <scope>NUCLEOTIDE SEQUENCE [LARGE SCALE GENOMIC DNA]</scope>
    <source>
        <strain evidence="5 6">N1-10</strain>
    </source>
</reference>
<evidence type="ECO:0000313" key="6">
    <source>
        <dbReference type="Proteomes" id="UP001592581"/>
    </source>
</evidence>
<keyword evidence="2" id="KW-0560">Oxidoreductase</keyword>
<comment type="similarity">
    <text evidence="1 3">Belongs to the short-chain dehydrogenases/reductases (SDR) family.</text>
</comment>
<feature type="domain" description="Ketoreductase" evidence="4">
    <location>
        <begin position="5"/>
        <end position="178"/>
    </location>
</feature>
<dbReference type="RefSeq" id="WP_380565578.1">
    <property type="nucleotide sequence ID" value="NZ_JBEUKS010000005.1"/>
</dbReference>
<dbReference type="PANTHER" id="PTHR44169">
    <property type="entry name" value="NADPH-DEPENDENT 1-ACYLDIHYDROXYACETONE PHOSPHATE REDUCTASE"/>
    <property type="match status" value="1"/>
</dbReference>
<gene>
    <name evidence="5" type="ORF">ABUW04_17085</name>
</gene>
<evidence type="ECO:0000259" key="4">
    <source>
        <dbReference type="SMART" id="SM00822"/>
    </source>
</evidence>
<dbReference type="PANTHER" id="PTHR44169:SF6">
    <property type="entry name" value="NADPH-DEPENDENT 1-ACYLDIHYDROXYACETONE PHOSPHATE REDUCTASE"/>
    <property type="match status" value="1"/>
</dbReference>
<evidence type="ECO:0000313" key="5">
    <source>
        <dbReference type="EMBL" id="MFC1439975.1"/>
    </source>
</evidence>
<dbReference type="SUPFAM" id="SSF51735">
    <property type="entry name" value="NAD(P)-binding Rossmann-fold domains"/>
    <property type="match status" value="1"/>
</dbReference>
<evidence type="ECO:0000256" key="3">
    <source>
        <dbReference type="RuleBase" id="RU000363"/>
    </source>
</evidence>
<proteinExistence type="inferred from homology"/>
<dbReference type="CDD" id="cd05374">
    <property type="entry name" value="17beta-HSD-like_SDR_c"/>
    <property type="match status" value="1"/>
</dbReference>